<evidence type="ECO:0000313" key="3">
    <source>
        <dbReference type="EMBL" id="SNU84096.1"/>
    </source>
</evidence>
<evidence type="ECO:0008006" key="5">
    <source>
        <dbReference type="Google" id="ProtNLM"/>
    </source>
</evidence>
<feature type="region of interest" description="Disordered" evidence="1">
    <location>
        <begin position="69"/>
        <end position="92"/>
    </location>
</feature>
<dbReference type="GeneID" id="88094480"/>
<dbReference type="OrthoDB" id="8944515at2"/>
<evidence type="ECO:0000313" key="4">
    <source>
        <dbReference type="Proteomes" id="UP000215126"/>
    </source>
</evidence>
<keyword evidence="4" id="KW-1185">Reference proteome</keyword>
<dbReference type="EMBL" id="LT906435">
    <property type="protein sequence ID" value="SNU84096.1"/>
    <property type="molecule type" value="Genomic_DNA"/>
</dbReference>
<feature type="chain" id="PRO_5011477102" description="DUF4148 domain-containing protein" evidence="2">
    <location>
        <begin position="23"/>
        <end position="114"/>
    </location>
</feature>
<dbReference type="STRING" id="93222.NA29_25410"/>
<name>A0A239SF88_9BURK</name>
<keyword evidence="2" id="KW-0732">Signal</keyword>
<organism evidence="3 4">
    <name type="scientific">Pandoraea sputorum</name>
    <dbReference type="NCBI Taxonomy" id="93222"/>
    <lineage>
        <taxon>Bacteria</taxon>
        <taxon>Pseudomonadati</taxon>
        <taxon>Pseudomonadota</taxon>
        <taxon>Betaproteobacteria</taxon>
        <taxon>Burkholderiales</taxon>
        <taxon>Burkholderiaceae</taxon>
        <taxon>Pandoraea</taxon>
    </lineage>
</organism>
<evidence type="ECO:0000256" key="1">
    <source>
        <dbReference type="SAM" id="MobiDB-lite"/>
    </source>
</evidence>
<sequence length="114" mass="11792">MKTSILSAAALSIVSVSTVAFASPQSGLTREQVVAELKALQAVGYHSGTDHTRYPANLLAANAELAKREQAPTQTATGVATGDAMPASASGMKSGMKRAAYGDASLHERIYRGQ</sequence>
<proteinExistence type="predicted"/>
<dbReference type="AlphaFoldDB" id="A0A239SF88"/>
<dbReference type="Proteomes" id="UP000215126">
    <property type="component" value="Chromosome 1"/>
</dbReference>
<reference evidence="3 4" key="1">
    <citation type="submission" date="2017-06" db="EMBL/GenBank/DDBJ databases">
        <authorList>
            <consortium name="Pathogen Informatics"/>
        </authorList>
    </citation>
    <scope>NUCLEOTIDE SEQUENCE [LARGE SCALE GENOMIC DNA]</scope>
    <source>
        <strain evidence="3 4">NCTC13161</strain>
    </source>
</reference>
<gene>
    <name evidence="3" type="ORF">SAMEA4530655_01816</name>
</gene>
<evidence type="ECO:0000256" key="2">
    <source>
        <dbReference type="SAM" id="SignalP"/>
    </source>
</evidence>
<accession>A0A239SF88</accession>
<dbReference type="RefSeq" id="WP_052252724.1">
    <property type="nucleotide sequence ID" value="NZ_CABPRX010000003.1"/>
</dbReference>
<dbReference type="Pfam" id="PF13663">
    <property type="entry name" value="DUF4148"/>
    <property type="match status" value="1"/>
</dbReference>
<protein>
    <recommendedName>
        <fullName evidence="5">DUF4148 domain-containing protein</fullName>
    </recommendedName>
</protein>
<feature type="signal peptide" evidence="2">
    <location>
        <begin position="1"/>
        <end position="22"/>
    </location>
</feature>
<dbReference type="InterPro" id="IPR025421">
    <property type="entry name" value="DUF4148"/>
</dbReference>
<dbReference type="KEGG" id="pspu:NA29_25410"/>